<protein>
    <recommendedName>
        <fullName evidence="1">Stage 0 sporulation protein A homolog</fullName>
    </recommendedName>
</protein>
<feature type="DNA-binding region" description="OmpR/PhoB-type" evidence="9">
    <location>
        <begin position="129"/>
        <end position="228"/>
    </location>
</feature>
<feature type="domain" description="Response regulatory" evidence="10">
    <location>
        <begin position="4"/>
        <end position="118"/>
    </location>
</feature>
<dbReference type="GO" id="GO:0032993">
    <property type="term" value="C:protein-DNA complex"/>
    <property type="evidence" value="ECO:0007669"/>
    <property type="project" value="TreeGrafter"/>
</dbReference>
<evidence type="ECO:0000259" key="11">
    <source>
        <dbReference type="PROSITE" id="PS51755"/>
    </source>
</evidence>
<evidence type="ECO:0000256" key="4">
    <source>
        <dbReference type="ARBA" id="ARBA00023015"/>
    </source>
</evidence>
<dbReference type="InterPro" id="IPR001789">
    <property type="entry name" value="Sig_transdc_resp-reg_receiver"/>
</dbReference>
<dbReference type="PANTHER" id="PTHR48111:SF1">
    <property type="entry name" value="TWO-COMPONENT RESPONSE REGULATOR ORR33"/>
    <property type="match status" value="1"/>
</dbReference>
<evidence type="ECO:0000313" key="13">
    <source>
        <dbReference type="Proteomes" id="UP000052015"/>
    </source>
</evidence>
<dbReference type="PANTHER" id="PTHR48111">
    <property type="entry name" value="REGULATOR OF RPOS"/>
    <property type="match status" value="1"/>
</dbReference>
<evidence type="ECO:0000256" key="1">
    <source>
        <dbReference type="ARBA" id="ARBA00018672"/>
    </source>
</evidence>
<dbReference type="InterPro" id="IPR016032">
    <property type="entry name" value="Sig_transdc_resp-reg_C-effctor"/>
</dbReference>
<keyword evidence="3" id="KW-0902">Two-component regulatory system</keyword>
<keyword evidence="6" id="KW-0804">Transcription</keyword>
<comment type="caution">
    <text evidence="12">The sequence shown here is derived from an EMBL/GenBank/DDBJ whole genome shotgun (WGS) entry which is preliminary data.</text>
</comment>
<dbReference type="AlphaFoldDB" id="A0A0R3JTX2"/>
<dbReference type="FunFam" id="3.40.50.2300:FF:000001">
    <property type="entry name" value="DNA-binding response regulator PhoB"/>
    <property type="match status" value="1"/>
</dbReference>
<evidence type="ECO:0000256" key="2">
    <source>
        <dbReference type="ARBA" id="ARBA00022553"/>
    </source>
</evidence>
<dbReference type="InterPro" id="IPR011006">
    <property type="entry name" value="CheY-like_superfamily"/>
</dbReference>
<feature type="domain" description="OmpR/PhoB-type" evidence="11">
    <location>
        <begin position="129"/>
        <end position="228"/>
    </location>
</feature>
<evidence type="ECO:0000256" key="7">
    <source>
        <dbReference type="ARBA" id="ARBA00024867"/>
    </source>
</evidence>
<dbReference type="OrthoDB" id="9790442at2"/>
<dbReference type="SMART" id="SM00448">
    <property type="entry name" value="REC"/>
    <property type="match status" value="1"/>
</dbReference>
<evidence type="ECO:0000259" key="10">
    <source>
        <dbReference type="PROSITE" id="PS50110"/>
    </source>
</evidence>
<keyword evidence="2 8" id="KW-0597">Phosphoprotein</keyword>
<dbReference type="CDD" id="cd00383">
    <property type="entry name" value="trans_reg_C"/>
    <property type="match status" value="1"/>
</dbReference>
<evidence type="ECO:0000256" key="8">
    <source>
        <dbReference type="PROSITE-ProRule" id="PRU00169"/>
    </source>
</evidence>
<dbReference type="Gene3D" id="3.40.50.2300">
    <property type="match status" value="1"/>
</dbReference>
<dbReference type="PROSITE" id="PS50110">
    <property type="entry name" value="RESPONSE_REGULATORY"/>
    <property type="match status" value="1"/>
</dbReference>
<dbReference type="InterPro" id="IPR039420">
    <property type="entry name" value="WalR-like"/>
</dbReference>
<dbReference type="SUPFAM" id="SSF52172">
    <property type="entry name" value="CheY-like"/>
    <property type="match status" value="1"/>
</dbReference>
<evidence type="ECO:0000256" key="5">
    <source>
        <dbReference type="ARBA" id="ARBA00023125"/>
    </source>
</evidence>
<dbReference type="GO" id="GO:0000156">
    <property type="term" value="F:phosphorelay response regulator activity"/>
    <property type="evidence" value="ECO:0007669"/>
    <property type="project" value="TreeGrafter"/>
</dbReference>
<dbReference type="InterPro" id="IPR036388">
    <property type="entry name" value="WH-like_DNA-bd_sf"/>
</dbReference>
<dbReference type="Pfam" id="PF00486">
    <property type="entry name" value="Trans_reg_C"/>
    <property type="match status" value="1"/>
</dbReference>
<name>A0A0R3JTX2_CALMK</name>
<dbReference type="InterPro" id="IPR001867">
    <property type="entry name" value="OmpR/PhoB-type_DNA-bd"/>
</dbReference>
<dbReference type="Proteomes" id="UP000052015">
    <property type="component" value="Unassembled WGS sequence"/>
</dbReference>
<organism evidence="12 13">
    <name type="scientific">Caloramator mitchellensis</name>
    <dbReference type="NCBI Taxonomy" id="908809"/>
    <lineage>
        <taxon>Bacteria</taxon>
        <taxon>Bacillati</taxon>
        <taxon>Bacillota</taxon>
        <taxon>Clostridia</taxon>
        <taxon>Eubacteriales</taxon>
        <taxon>Clostridiaceae</taxon>
        <taxon>Caloramator</taxon>
    </lineage>
</organism>
<evidence type="ECO:0000256" key="3">
    <source>
        <dbReference type="ARBA" id="ARBA00023012"/>
    </source>
</evidence>
<dbReference type="PROSITE" id="PS51755">
    <property type="entry name" value="OMPR_PHOB"/>
    <property type="match status" value="1"/>
</dbReference>
<proteinExistence type="predicted"/>
<keyword evidence="5 9" id="KW-0238">DNA-binding</keyword>
<feature type="modified residue" description="4-aspartylphosphate" evidence="8">
    <location>
        <position position="53"/>
    </location>
</feature>
<gene>
    <name evidence="12" type="primary">walR</name>
    <name evidence="12" type="ORF">ABG79_01680</name>
</gene>
<keyword evidence="4" id="KW-0805">Transcription regulation</keyword>
<evidence type="ECO:0000256" key="6">
    <source>
        <dbReference type="ARBA" id="ARBA00023163"/>
    </source>
</evidence>
<dbReference type="EMBL" id="LKHP01000009">
    <property type="protein sequence ID" value="KRQ86474.1"/>
    <property type="molecule type" value="Genomic_DNA"/>
</dbReference>
<dbReference type="FunFam" id="1.10.10.10:FF:000018">
    <property type="entry name" value="DNA-binding response regulator ResD"/>
    <property type="match status" value="1"/>
</dbReference>
<dbReference type="RefSeq" id="WP_057979012.1">
    <property type="nucleotide sequence ID" value="NZ_LKHP01000009.1"/>
</dbReference>
<dbReference type="SUPFAM" id="SSF46894">
    <property type="entry name" value="C-terminal effector domain of the bipartite response regulators"/>
    <property type="match status" value="1"/>
</dbReference>
<dbReference type="GO" id="GO:0000976">
    <property type="term" value="F:transcription cis-regulatory region binding"/>
    <property type="evidence" value="ECO:0007669"/>
    <property type="project" value="TreeGrafter"/>
</dbReference>
<dbReference type="GO" id="GO:0006355">
    <property type="term" value="P:regulation of DNA-templated transcription"/>
    <property type="evidence" value="ECO:0007669"/>
    <property type="project" value="InterPro"/>
</dbReference>
<dbReference type="GO" id="GO:0005829">
    <property type="term" value="C:cytosol"/>
    <property type="evidence" value="ECO:0007669"/>
    <property type="project" value="TreeGrafter"/>
</dbReference>
<comment type="function">
    <text evidence="7">May play the central regulatory role in sporulation. It may be an element of the effector pathway responsible for the activation of sporulation genes in response to nutritional stress. Spo0A may act in concert with spo0H (a sigma factor) to control the expression of some genes that are critical to the sporulation process.</text>
</comment>
<dbReference type="Gene3D" id="6.10.250.690">
    <property type="match status" value="1"/>
</dbReference>
<evidence type="ECO:0000313" key="12">
    <source>
        <dbReference type="EMBL" id="KRQ86474.1"/>
    </source>
</evidence>
<sequence>MSYRILLIDDEENIVKGIKYNLENEGYAVDVAYDGETAVRFIADNVYNLIILDIMLPKYDGMYLLKKIRDRSSAIPVLMLTARGYDEDKVKAFEMGADDYLTKPFSIVELKARVKALLRRAYDLSTTKIDIIKNGDILIDVALRKVSVDGRVVDLTSKEFDILFLLVSNPRKTYSRDTLLEIIWGYDYYGDSRTVDVHVRRLREKIERDPGNPQYIMTKWGVGYYYNGE</sequence>
<keyword evidence="13" id="KW-1185">Reference proteome</keyword>
<accession>A0A0R3JTX2</accession>
<reference evidence="12 13" key="1">
    <citation type="submission" date="2015-09" db="EMBL/GenBank/DDBJ databases">
        <title>Draft genome sequence of a Caloramator mitchellensis, a moderate thermophile from the Great Artesian Basin of Australia.</title>
        <authorList>
            <person name="Patel B.K."/>
        </authorList>
    </citation>
    <scope>NUCLEOTIDE SEQUENCE [LARGE SCALE GENOMIC DNA]</scope>
    <source>
        <strain evidence="12 13">VF08</strain>
    </source>
</reference>
<dbReference type="Pfam" id="PF00072">
    <property type="entry name" value="Response_reg"/>
    <property type="match status" value="1"/>
</dbReference>
<dbReference type="SMART" id="SM00862">
    <property type="entry name" value="Trans_reg_C"/>
    <property type="match status" value="1"/>
</dbReference>
<dbReference type="Gene3D" id="1.10.10.10">
    <property type="entry name" value="Winged helix-like DNA-binding domain superfamily/Winged helix DNA-binding domain"/>
    <property type="match status" value="1"/>
</dbReference>
<dbReference type="STRING" id="908809.ABG79_01680"/>
<evidence type="ECO:0000256" key="9">
    <source>
        <dbReference type="PROSITE-ProRule" id="PRU01091"/>
    </source>
</evidence>